<protein>
    <submittedName>
        <fullName evidence="1">Uncharacterized protein</fullName>
    </submittedName>
</protein>
<keyword evidence="2" id="KW-1185">Reference proteome</keyword>
<gene>
    <name evidence="1" type="ORF">GCM10022235_52800</name>
</gene>
<dbReference type="Proteomes" id="UP001501222">
    <property type="component" value="Unassembled WGS sequence"/>
</dbReference>
<dbReference type="RefSeq" id="WP_344844921.1">
    <property type="nucleotide sequence ID" value="NZ_BAABAA010000007.1"/>
</dbReference>
<dbReference type="EMBL" id="BAABAA010000007">
    <property type="protein sequence ID" value="GAA3576417.1"/>
    <property type="molecule type" value="Genomic_DNA"/>
</dbReference>
<organism evidence="1 2">
    <name type="scientific">Kribbella ginsengisoli</name>
    <dbReference type="NCBI Taxonomy" id="363865"/>
    <lineage>
        <taxon>Bacteria</taxon>
        <taxon>Bacillati</taxon>
        <taxon>Actinomycetota</taxon>
        <taxon>Actinomycetes</taxon>
        <taxon>Propionibacteriales</taxon>
        <taxon>Kribbellaceae</taxon>
        <taxon>Kribbella</taxon>
    </lineage>
</organism>
<comment type="caution">
    <text evidence="1">The sequence shown here is derived from an EMBL/GenBank/DDBJ whole genome shotgun (WGS) entry which is preliminary data.</text>
</comment>
<sequence>MTATSAKPFAVAYIGAGLVATDSELHGLRAAIAEFAVRGGFILFMTYVEDVGTAASAFGELVSDVWRDDVRTVIMPSVVHLATLGDPLVLKAHLERHIGGKVLFVNPVT</sequence>
<accession>A0ABP6Y8B1</accession>
<reference evidence="2" key="1">
    <citation type="journal article" date="2019" name="Int. J. Syst. Evol. Microbiol.">
        <title>The Global Catalogue of Microorganisms (GCM) 10K type strain sequencing project: providing services to taxonomists for standard genome sequencing and annotation.</title>
        <authorList>
            <consortium name="The Broad Institute Genomics Platform"/>
            <consortium name="The Broad Institute Genome Sequencing Center for Infectious Disease"/>
            <person name="Wu L."/>
            <person name="Ma J."/>
        </authorList>
    </citation>
    <scope>NUCLEOTIDE SEQUENCE [LARGE SCALE GENOMIC DNA]</scope>
    <source>
        <strain evidence="2">JCM 16928</strain>
    </source>
</reference>
<name>A0ABP6Y8B1_9ACTN</name>
<evidence type="ECO:0000313" key="2">
    <source>
        <dbReference type="Proteomes" id="UP001501222"/>
    </source>
</evidence>
<evidence type="ECO:0000313" key="1">
    <source>
        <dbReference type="EMBL" id="GAA3576417.1"/>
    </source>
</evidence>
<proteinExistence type="predicted"/>